<reference evidence="2" key="1">
    <citation type="submission" date="2016-11" db="EMBL/GenBank/DDBJ databases">
        <authorList>
            <person name="Varghese N."/>
            <person name="Submissions S."/>
        </authorList>
    </citation>
    <scope>NUCLEOTIDE SEQUENCE [LARGE SCALE GENOMIC DNA]</scope>
    <source>
        <strain evidence="2">DSM 100572</strain>
    </source>
</reference>
<evidence type="ECO:0000313" key="1">
    <source>
        <dbReference type="EMBL" id="SHH31040.1"/>
    </source>
</evidence>
<dbReference type="RefSeq" id="WP_143155204.1">
    <property type="nucleotide sequence ID" value="NZ_BMEN01000005.1"/>
</dbReference>
<accession>A0A1M5RXW2</accession>
<dbReference type="AlphaFoldDB" id="A0A1M5RXW2"/>
<proteinExistence type="predicted"/>
<name>A0A1M5RXW2_9FLAO</name>
<protein>
    <recommendedName>
        <fullName evidence="3">Sporulation related domain-containing protein</fullName>
    </recommendedName>
</protein>
<dbReference type="Proteomes" id="UP000184109">
    <property type="component" value="Unassembled WGS sequence"/>
</dbReference>
<organism evidence="1 2">
    <name type="scientific">Wenyingzhuangia marina</name>
    <dbReference type="NCBI Taxonomy" id="1195760"/>
    <lineage>
        <taxon>Bacteria</taxon>
        <taxon>Pseudomonadati</taxon>
        <taxon>Bacteroidota</taxon>
        <taxon>Flavobacteriia</taxon>
        <taxon>Flavobacteriales</taxon>
        <taxon>Flavobacteriaceae</taxon>
        <taxon>Wenyingzhuangia</taxon>
    </lineage>
</organism>
<dbReference type="STRING" id="1195760.SAMN05444281_0019"/>
<evidence type="ECO:0008006" key="3">
    <source>
        <dbReference type="Google" id="ProtNLM"/>
    </source>
</evidence>
<evidence type="ECO:0000313" key="2">
    <source>
        <dbReference type="Proteomes" id="UP000184109"/>
    </source>
</evidence>
<sequence length="115" mass="13676">MHNKIFFIFTLTISMCFTKLMYSQENKTSLEHFIEKKRNYNKTSKKGYSVLLYNGNEEQALSIYSSFEEDYKDIKIKLTYVSPDWKVITKAYGTKIEAERIYLILKEKHPNAKIL</sequence>
<dbReference type="OrthoDB" id="2473397at2"/>
<keyword evidence="2" id="KW-1185">Reference proteome</keyword>
<gene>
    <name evidence="1" type="ORF">SAMN05444281_0019</name>
</gene>
<dbReference type="EMBL" id="FQXQ01000001">
    <property type="protein sequence ID" value="SHH31040.1"/>
    <property type="molecule type" value="Genomic_DNA"/>
</dbReference>